<dbReference type="EMBL" id="DYXC01000003">
    <property type="protein sequence ID" value="HJF13214.1"/>
    <property type="molecule type" value="Genomic_DNA"/>
</dbReference>
<feature type="signal peptide" evidence="2">
    <location>
        <begin position="1"/>
        <end position="22"/>
    </location>
</feature>
<keyword evidence="2" id="KW-0732">Signal</keyword>
<feature type="chain" id="PRO_5037410312" description="DUF5666 domain-containing protein" evidence="2">
    <location>
        <begin position="23"/>
        <end position="171"/>
    </location>
</feature>
<organism evidence="3 4">
    <name type="scientific">Enteractinococcus helveticum</name>
    <dbReference type="NCBI Taxonomy" id="1837282"/>
    <lineage>
        <taxon>Bacteria</taxon>
        <taxon>Bacillati</taxon>
        <taxon>Actinomycetota</taxon>
        <taxon>Actinomycetes</taxon>
        <taxon>Micrococcales</taxon>
        <taxon>Micrococcaceae</taxon>
    </lineage>
</organism>
<dbReference type="PROSITE" id="PS51257">
    <property type="entry name" value="PROKAR_LIPOPROTEIN"/>
    <property type="match status" value="1"/>
</dbReference>
<evidence type="ECO:0008006" key="5">
    <source>
        <dbReference type="Google" id="ProtNLM"/>
    </source>
</evidence>
<reference evidence="3" key="2">
    <citation type="submission" date="2021-09" db="EMBL/GenBank/DDBJ databases">
        <authorList>
            <person name="Gilroy R."/>
        </authorList>
    </citation>
    <scope>NUCLEOTIDE SEQUENCE</scope>
    <source>
        <strain evidence="3">ChiHjej13B12-14962</strain>
    </source>
</reference>
<dbReference type="AlphaFoldDB" id="A0A921FKC3"/>
<sequence>MNNKRNLIITAVSLLFLAGCSASPEASPQQQDLPEEASTAPTTADSADNASDQTAEDSSQSTAQEPSEDADSAPNTVTVTLDGDTEEIVFTDAYCSGPTGDIRNIIGKVNNQPPLLKVSGSNHVMLKMGNEQPYKGQVSDGLTITDESVTFDDVSVSGAVIDGTMTCTSWD</sequence>
<comment type="caution">
    <text evidence="3">The sequence shown here is derived from an EMBL/GenBank/DDBJ whole genome shotgun (WGS) entry which is preliminary data.</text>
</comment>
<evidence type="ECO:0000313" key="4">
    <source>
        <dbReference type="Proteomes" id="UP000703315"/>
    </source>
</evidence>
<protein>
    <recommendedName>
        <fullName evidence="5">DUF5666 domain-containing protein</fullName>
    </recommendedName>
</protein>
<feature type="compositionally biased region" description="Polar residues" evidence="1">
    <location>
        <begin position="56"/>
        <end position="65"/>
    </location>
</feature>
<evidence type="ECO:0000256" key="1">
    <source>
        <dbReference type="SAM" id="MobiDB-lite"/>
    </source>
</evidence>
<proteinExistence type="predicted"/>
<dbReference type="RefSeq" id="WP_303901152.1">
    <property type="nucleotide sequence ID" value="NZ_DYXC01000003.1"/>
</dbReference>
<dbReference type="Proteomes" id="UP000703315">
    <property type="component" value="Unassembled WGS sequence"/>
</dbReference>
<accession>A0A921FKC3</accession>
<gene>
    <name evidence="3" type="ORF">K8V32_00215</name>
</gene>
<reference evidence="3" key="1">
    <citation type="journal article" date="2021" name="PeerJ">
        <title>Extensive microbial diversity within the chicken gut microbiome revealed by metagenomics and culture.</title>
        <authorList>
            <person name="Gilroy R."/>
            <person name="Ravi A."/>
            <person name="Getino M."/>
            <person name="Pursley I."/>
            <person name="Horton D.L."/>
            <person name="Alikhan N.F."/>
            <person name="Baker D."/>
            <person name="Gharbi K."/>
            <person name="Hall N."/>
            <person name="Watson M."/>
            <person name="Adriaenssens E.M."/>
            <person name="Foster-Nyarko E."/>
            <person name="Jarju S."/>
            <person name="Secka A."/>
            <person name="Antonio M."/>
            <person name="Oren A."/>
            <person name="Chaudhuri R.R."/>
            <person name="La Ragione R."/>
            <person name="Hildebrand F."/>
            <person name="Pallen M.J."/>
        </authorList>
    </citation>
    <scope>NUCLEOTIDE SEQUENCE</scope>
    <source>
        <strain evidence="3">ChiHjej13B12-14962</strain>
    </source>
</reference>
<feature type="region of interest" description="Disordered" evidence="1">
    <location>
        <begin position="22"/>
        <end position="83"/>
    </location>
</feature>
<name>A0A921FKC3_9MICC</name>
<evidence type="ECO:0000256" key="2">
    <source>
        <dbReference type="SAM" id="SignalP"/>
    </source>
</evidence>
<feature type="compositionally biased region" description="Low complexity" evidence="1">
    <location>
        <begin position="37"/>
        <end position="53"/>
    </location>
</feature>
<evidence type="ECO:0000313" key="3">
    <source>
        <dbReference type="EMBL" id="HJF13214.1"/>
    </source>
</evidence>